<reference evidence="2" key="1">
    <citation type="journal article" date="2010" name="Science">
        <title>Signatures of adaptation to obligate biotrophy in the Hyaloperonospora arabidopsidis genome.</title>
        <authorList>
            <person name="Baxter L."/>
            <person name="Tripathy S."/>
            <person name="Ishaque N."/>
            <person name="Boot N."/>
            <person name="Cabral A."/>
            <person name="Kemen E."/>
            <person name="Thines M."/>
            <person name="Ah-Fong A."/>
            <person name="Anderson R."/>
            <person name="Badejoko W."/>
            <person name="Bittner-Eddy P."/>
            <person name="Boore J.L."/>
            <person name="Chibucos M.C."/>
            <person name="Coates M."/>
            <person name="Dehal P."/>
            <person name="Delehaunty K."/>
            <person name="Dong S."/>
            <person name="Downton P."/>
            <person name="Dumas B."/>
            <person name="Fabro G."/>
            <person name="Fronick C."/>
            <person name="Fuerstenberg S.I."/>
            <person name="Fulton L."/>
            <person name="Gaulin E."/>
            <person name="Govers F."/>
            <person name="Hughes L."/>
            <person name="Humphray S."/>
            <person name="Jiang R.H."/>
            <person name="Judelson H."/>
            <person name="Kamoun S."/>
            <person name="Kyung K."/>
            <person name="Meijer H."/>
            <person name="Minx P."/>
            <person name="Morris P."/>
            <person name="Nelson J."/>
            <person name="Phuntumart V."/>
            <person name="Qutob D."/>
            <person name="Rehmany A."/>
            <person name="Rougon-Cardoso A."/>
            <person name="Ryden P."/>
            <person name="Torto-Alalibo T."/>
            <person name="Studholme D."/>
            <person name="Wang Y."/>
            <person name="Win J."/>
            <person name="Wood J."/>
            <person name="Clifton S.W."/>
            <person name="Rogers J."/>
            <person name="Van den Ackerveken G."/>
            <person name="Jones J.D."/>
            <person name="McDowell J.M."/>
            <person name="Beynon J."/>
            <person name="Tyler B.M."/>
        </authorList>
    </citation>
    <scope>NUCLEOTIDE SEQUENCE [LARGE SCALE GENOMIC DNA]</scope>
    <source>
        <strain evidence="2">Emoy2</strain>
    </source>
</reference>
<evidence type="ECO:0000313" key="2">
    <source>
        <dbReference type="Proteomes" id="UP000011713"/>
    </source>
</evidence>
<proteinExistence type="predicted"/>
<keyword evidence="2" id="KW-1185">Reference proteome</keyword>
<protein>
    <submittedName>
        <fullName evidence="1">Uncharacterized protein</fullName>
    </submittedName>
</protein>
<sequence>MKFLKGHSRRKLSVADHSCAFSSGVHIQHPGCQPASINIPNVSRRYETSSILHNYSSISLCSSDVRHLPFYIHSYCREPNAITSSTAPQ</sequence>
<name>M4B482_HYAAE</name>
<dbReference type="EnsemblProtists" id="HpaT801081">
    <property type="protein sequence ID" value="HpaP801081"/>
    <property type="gene ID" value="HpaG801081"/>
</dbReference>
<dbReference type="AlphaFoldDB" id="M4B482"/>
<dbReference type="Proteomes" id="UP000011713">
    <property type="component" value="Unassembled WGS sequence"/>
</dbReference>
<dbReference type="VEuPathDB" id="FungiDB:HpaG801081"/>
<dbReference type="EMBL" id="JH598253">
    <property type="status" value="NOT_ANNOTATED_CDS"/>
    <property type="molecule type" value="Genomic_DNA"/>
</dbReference>
<dbReference type="InParanoid" id="M4B482"/>
<reference evidence="1" key="2">
    <citation type="submission" date="2015-06" db="UniProtKB">
        <authorList>
            <consortium name="EnsemblProtists"/>
        </authorList>
    </citation>
    <scope>IDENTIFICATION</scope>
    <source>
        <strain evidence="1">Emoy2</strain>
    </source>
</reference>
<organism evidence="1 2">
    <name type="scientific">Hyaloperonospora arabidopsidis (strain Emoy2)</name>
    <name type="common">Downy mildew agent</name>
    <name type="synonym">Peronospora arabidopsidis</name>
    <dbReference type="NCBI Taxonomy" id="559515"/>
    <lineage>
        <taxon>Eukaryota</taxon>
        <taxon>Sar</taxon>
        <taxon>Stramenopiles</taxon>
        <taxon>Oomycota</taxon>
        <taxon>Peronosporomycetes</taxon>
        <taxon>Peronosporales</taxon>
        <taxon>Peronosporaceae</taxon>
        <taxon>Hyaloperonospora</taxon>
    </lineage>
</organism>
<evidence type="ECO:0000313" key="1">
    <source>
        <dbReference type="EnsemblProtists" id="HpaP801081"/>
    </source>
</evidence>
<accession>M4B482</accession>
<dbReference type="HOGENOM" id="CLU_2459525_0_0_1"/>